<dbReference type="GO" id="GO:0010181">
    <property type="term" value="F:FMN binding"/>
    <property type="evidence" value="ECO:0007669"/>
    <property type="project" value="TreeGrafter"/>
</dbReference>
<dbReference type="PANTHER" id="PTHR30543:SF21">
    <property type="entry name" value="NAD(P)H-DEPENDENT FMN REDUCTASE LOT6"/>
    <property type="match status" value="1"/>
</dbReference>
<evidence type="ECO:0000313" key="4">
    <source>
        <dbReference type="Proteomes" id="UP000625682"/>
    </source>
</evidence>
<dbReference type="EMBL" id="BMMU01000015">
    <property type="protein sequence ID" value="GGJ43714.1"/>
    <property type="molecule type" value="Genomic_DNA"/>
</dbReference>
<reference evidence="3" key="2">
    <citation type="submission" date="2020-09" db="EMBL/GenBank/DDBJ databases">
        <authorList>
            <person name="Sun Q."/>
            <person name="Zhou Y."/>
        </authorList>
    </citation>
    <scope>NUCLEOTIDE SEQUENCE</scope>
    <source>
        <strain evidence="3">CGMCC 4.7272</strain>
    </source>
</reference>
<keyword evidence="4" id="KW-1185">Reference proteome</keyword>
<protein>
    <submittedName>
        <fullName evidence="3">Reductase</fullName>
    </submittedName>
</protein>
<organism evidence="3 4">
    <name type="scientific">Streptomyces lacrimifluminis</name>
    <dbReference type="NCBI Taxonomy" id="1500077"/>
    <lineage>
        <taxon>Bacteria</taxon>
        <taxon>Bacillati</taxon>
        <taxon>Actinomycetota</taxon>
        <taxon>Actinomycetes</taxon>
        <taxon>Kitasatosporales</taxon>
        <taxon>Streptomycetaceae</taxon>
        <taxon>Streptomyces</taxon>
    </lineage>
</organism>
<evidence type="ECO:0000256" key="1">
    <source>
        <dbReference type="SAM" id="MobiDB-lite"/>
    </source>
</evidence>
<feature type="region of interest" description="Disordered" evidence="1">
    <location>
        <begin position="186"/>
        <end position="206"/>
    </location>
</feature>
<dbReference type="InterPro" id="IPR050712">
    <property type="entry name" value="NAD(P)H-dep_reductase"/>
</dbReference>
<dbReference type="RefSeq" id="WP_189149235.1">
    <property type="nucleotide sequence ID" value="NZ_BAABER010000036.1"/>
</dbReference>
<evidence type="ECO:0000259" key="2">
    <source>
        <dbReference type="Pfam" id="PF03358"/>
    </source>
</evidence>
<dbReference type="InterPro" id="IPR029039">
    <property type="entry name" value="Flavoprotein-like_sf"/>
</dbReference>
<reference evidence="3" key="1">
    <citation type="journal article" date="2014" name="Int. J. Syst. Evol. Microbiol.">
        <title>Complete genome sequence of Corynebacterium casei LMG S-19264T (=DSM 44701T), isolated from a smear-ripened cheese.</title>
        <authorList>
            <consortium name="US DOE Joint Genome Institute (JGI-PGF)"/>
            <person name="Walter F."/>
            <person name="Albersmeier A."/>
            <person name="Kalinowski J."/>
            <person name="Ruckert C."/>
        </authorList>
    </citation>
    <scope>NUCLEOTIDE SEQUENCE</scope>
    <source>
        <strain evidence="3">CGMCC 4.7272</strain>
    </source>
</reference>
<name>A0A917L5Q0_9ACTN</name>
<accession>A0A917L5Q0</accession>
<gene>
    <name evidence="3" type="ORF">GCM10012282_45750</name>
</gene>
<dbReference type="SUPFAM" id="SSF52218">
    <property type="entry name" value="Flavoproteins"/>
    <property type="match status" value="1"/>
</dbReference>
<dbReference type="Proteomes" id="UP000625682">
    <property type="component" value="Unassembled WGS sequence"/>
</dbReference>
<dbReference type="GO" id="GO:0016491">
    <property type="term" value="F:oxidoreductase activity"/>
    <property type="evidence" value="ECO:0007669"/>
    <property type="project" value="InterPro"/>
</dbReference>
<feature type="compositionally biased region" description="Pro residues" evidence="1">
    <location>
        <begin position="186"/>
        <end position="200"/>
    </location>
</feature>
<dbReference type="PANTHER" id="PTHR30543">
    <property type="entry name" value="CHROMATE REDUCTASE"/>
    <property type="match status" value="1"/>
</dbReference>
<sequence length="206" mass="22388">MPKLHVVIGSTRPGRLGLPIGEWAARAAKQHGGFDVELVDLAALGLPLLDEPGHPRAGQYTHEHTLRWSAMVDEADAFVFVTPEYNYGPPAALLNALSFLYREWLYKPVGFVSYGGVAAGLRSVQMLKQVATTLKMMPIPEAVAIPFVFKLMDEGGFRADEPLEAAATTMLDELLRWTEALQPLRLNPPPQAPAAPPTPGTPVSRV</sequence>
<dbReference type="GO" id="GO:0005829">
    <property type="term" value="C:cytosol"/>
    <property type="evidence" value="ECO:0007669"/>
    <property type="project" value="TreeGrafter"/>
</dbReference>
<dbReference type="Gene3D" id="3.40.50.360">
    <property type="match status" value="1"/>
</dbReference>
<comment type="caution">
    <text evidence="3">The sequence shown here is derived from an EMBL/GenBank/DDBJ whole genome shotgun (WGS) entry which is preliminary data.</text>
</comment>
<dbReference type="Pfam" id="PF03358">
    <property type="entry name" value="FMN_red"/>
    <property type="match status" value="1"/>
</dbReference>
<dbReference type="InterPro" id="IPR005025">
    <property type="entry name" value="FMN_Rdtase-like_dom"/>
</dbReference>
<evidence type="ECO:0000313" key="3">
    <source>
        <dbReference type="EMBL" id="GGJ43714.1"/>
    </source>
</evidence>
<feature type="domain" description="NADPH-dependent FMN reductase-like" evidence="2">
    <location>
        <begin position="2"/>
        <end position="147"/>
    </location>
</feature>
<proteinExistence type="predicted"/>
<dbReference type="AlphaFoldDB" id="A0A917L5Q0"/>